<organism evidence="2 3">
    <name type="scientific">Drosophila gunungcola</name>
    <name type="common">fruit fly</name>
    <dbReference type="NCBI Taxonomy" id="103775"/>
    <lineage>
        <taxon>Eukaryota</taxon>
        <taxon>Metazoa</taxon>
        <taxon>Ecdysozoa</taxon>
        <taxon>Arthropoda</taxon>
        <taxon>Hexapoda</taxon>
        <taxon>Insecta</taxon>
        <taxon>Pterygota</taxon>
        <taxon>Neoptera</taxon>
        <taxon>Endopterygota</taxon>
        <taxon>Diptera</taxon>
        <taxon>Brachycera</taxon>
        <taxon>Muscomorpha</taxon>
        <taxon>Ephydroidea</taxon>
        <taxon>Drosophilidae</taxon>
        <taxon>Drosophila</taxon>
        <taxon>Sophophora</taxon>
    </lineage>
</organism>
<reference evidence="2" key="1">
    <citation type="journal article" date="2023" name="Genome Biol. Evol.">
        <title>Long-read-based Genome Assembly of Drosophila gunungcola Reveals Fewer Chemosensory Genes in Flower-breeding Species.</title>
        <authorList>
            <person name="Negi A."/>
            <person name="Liao B.Y."/>
            <person name="Yeh S.D."/>
        </authorList>
    </citation>
    <scope>NUCLEOTIDE SEQUENCE</scope>
    <source>
        <strain evidence="2">Sukarami</strain>
    </source>
</reference>
<keyword evidence="3" id="KW-1185">Reference proteome</keyword>
<accession>A0A9P9YZY5</accession>
<proteinExistence type="predicted"/>
<comment type="caution">
    <text evidence="2">The sequence shown here is derived from an EMBL/GenBank/DDBJ whole genome shotgun (WGS) entry which is preliminary data.</text>
</comment>
<feature type="region of interest" description="Disordered" evidence="1">
    <location>
        <begin position="1"/>
        <end position="43"/>
    </location>
</feature>
<dbReference type="AlphaFoldDB" id="A0A9P9YZY5"/>
<name>A0A9P9YZY5_9MUSC</name>
<gene>
    <name evidence="2" type="ORF">M5D96_002442</name>
</gene>
<feature type="compositionally biased region" description="Acidic residues" evidence="1">
    <location>
        <begin position="24"/>
        <end position="43"/>
    </location>
</feature>
<sequence length="129" mass="14460">MKVKVERTTKKPAITRANDHPPEKDDEVMDQEGEEDQVGEEDEELDFLPADLTAAISTPKIATTAATPTTAMVRNLIVSEIHYLYTLETGTAFLSVVRELKKLKIIMADDSTSGMDHIAITYWIFFCIK</sequence>
<evidence type="ECO:0000256" key="1">
    <source>
        <dbReference type="SAM" id="MobiDB-lite"/>
    </source>
</evidence>
<evidence type="ECO:0000313" key="2">
    <source>
        <dbReference type="EMBL" id="KAI8046240.1"/>
    </source>
</evidence>
<dbReference type="EMBL" id="JAMKOV010000001">
    <property type="protein sequence ID" value="KAI8046240.1"/>
    <property type="molecule type" value="Genomic_DNA"/>
</dbReference>
<dbReference type="Proteomes" id="UP001059596">
    <property type="component" value="Chromosome 3R"/>
</dbReference>
<protein>
    <submittedName>
        <fullName evidence="2">Uncharacterized protein</fullName>
    </submittedName>
</protein>
<evidence type="ECO:0000313" key="3">
    <source>
        <dbReference type="Proteomes" id="UP001059596"/>
    </source>
</evidence>